<dbReference type="OrthoDB" id="6162476at2759"/>
<dbReference type="InterPro" id="IPR001275">
    <property type="entry name" value="DM_DNA-bd"/>
</dbReference>
<keyword evidence="3 5" id="KW-0238">DNA-binding</keyword>
<keyword evidence="2 5" id="KW-0862">Zinc</keyword>
<evidence type="ECO:0000313" key="11">
    <source>
        <dbReference type="WBParaSite" id="BXY_1206800.1"/>
    </source>
</evidence>
<dbReference type="SUPFAM" id="SSF82927">
    <property type="entry name" value="Cysteine-rich DNA binding domain, (DM domain)"/>
    <property type="match status" value="1"/>
</dbReference>
<feature type="domain" description="DM" evidence="6">
    <location>
        <begin position="8"/>
        <end position="57"/>
    </location>
</feature>
<evidence type="ECO:0000256" key="1">
    <source>
        <dbReference type="ARBA" id="ARBA00022723"/>
    </source>
</evidence>
<evidence type="ECO:0000259" key="6">
    <source>
        <dbReference type="PROSITE" id="PS50809"/>
    </source>
</evidence>
<proteinExistence type="predicted"/>
<evidence type="ECO:0000313" key="10">
    <source>
        <dbReference type="Proteomes" id="UP000659654"/>
    </source>
</evidence>
<accession>A0A1I7SGA4</accession>
<dbReference type="GO" id="GO:0043565">
    <property type="term" value="F:sequence-specific DNA binding"/>
    <property type="evidence" value="ECO:0007669"/>
    <property type="project" value="InterPro"/>
</dbReference>
<dbReference type="EMBL" id="CAJFCV020000004">
    <property type="protein sequence ID" value="CAG9119210.1"/>
    <property type="molecule type" value="Genomic_DNA"/>
</dbReference>
<dbReference type="GO" id="GO:0046872">
    <property type="term" value="F:metal ion binding"/>
    <property type="evidence" value="ECO:0007669"/>
    <property type="project" value="UniProtKB-KW"/>
</dbReference>
<protein>
    <submittedName>
        <fullName evidence="7">(pine wood nematode) hypothetical protein</fullName>
    </submittedName>
    <submittedName>
        <fullName evidence="11">DM domain-containing protein</fullName>
    </submittedName>
</protein>
<evidence type="ECO:0000313" key="9">
    <source>
        <dbReference type="Proteomes" id="UP000095284"/>
    </source>
</evidence>
<evidence type="ECO:0000313" key="7">
    <source>
        <dbReference type="EMBL" id="CAD5228601.1"/>
    </source>
</evidence>
<dbReference type="SMART" id="SM00301">
    <property type="entry name" value="DM"/>
    <property type="match status" value="1"/>
</dbReference>
<dbReference type="AlphaFoldDB" id="A0A1I7SGA4"/>
<dbReference type="Proteomes" id="UP000659654">
    <property type="component" value="Unassembled WGS sequence"/>
</dbReference>
<evidence type="ECO:0000256" key="2">
    <source>
        <dbReference type="ARBA" id="ARBA00022833"/>
    </source>
</evidence>
<name>A0A1I7SGA4_BURXY</name>
<dbReference type="Proteomes" id="UP000095284">
    <property type="component" value="Unplaced"/>
</dbReference>
<dbReference type="eggNOG" id="ENOG502SZB9">
    <property type="taxonomic scope" value="Eukaryota"/>
</dbReference>
<dbReference type="PROSITE" id="PS50809">
    <property type="entry name" value="DM_2"/>
    <property type="match status" value="1"/>
</dbReference>
<gene>
    <name evidence="7" type="ORF">BXYJ_LOCUS10526</name>
</gene>
<dbReference type="GO" id="GO:0006355">
    <property type="term" value="P:regulation of DNA-templated transcription"/>
    <property type="evidence" value="ECO:0007669"/>
    <property type="project" value="InterPro"/>
</dbReference>
<keyword evidence="4 5" id="KW-0539">Nucleus</keyword>
<organism evidence="9 11">
    <name type="scientific">Bursaphelenchus xylophilus</name>
    <name type="common">Pinewood nematode worm</name>
    <name type="synonym">Aphelenchoides xylophilus</name>
    <dbReference type="NCBI Taxonomy" id="6326"/>
    <lineage>
        <taxon>Eukaryota</taxon>
        <taxon>Metazoa</taxon>
        <taxon>Ecdysozoa</taxon>
        <taxon>Nematoda</taxon>
        <taxon>Chromadorea</taxon>
        <taxon>Rhabditida</taxon>
        <taxon>Tylenchina</taxon>
        <taxon>Tylenchomorpha</taxon>
        <taxon>Aphelenchoidea</taxon>
        <taxon>Aphelenchoididae</taxon>
        <taxon>Bursaphelenchus</taxon>
    </lineage>
</organism>
<evidence type="ECO:0000313" key="8">
    <source>
        <dbReference type="EMBL" id="CAG9119210.1"/>
    </source>
</evidence>
<dbReference type="InterPro" id="IPR036407">
    <property type="entry name" value="DM_DNA-bd_sf"/>
</dbReference>
<keyword evidence="10" id="KW-1185">Reference proteome</keyword>
<comment type="subcellular location">
    <subcellularLocation>
        <location evidence="5">Nucleus</location>
    </subcellularLocation>
</comment>
<evidence type="ECO:0000256" key="5">
    <source>
        <dbReference type="PROSITE-ProRule" id="PRU00070"/>
    </source>
</evidence>
<dbReference type="Pfam" id="PF00751">
    <property type="entry name" value="DM"/>
    <property type="match status" value="1"/>
</dbReference>
<feature type="DNA-binding region" description="DM" evidence="5">
    <location>
        <begin position="8"/>
        <end position="57"/>
    </location>
</feature>
<dbReference type="Proteomes" id="UP000582659">
    <property type="component" value="Unassembled WGS sequence"/>
</dbReference>
<dbReference type="WBParaSite" id="BXY_1206800.1">
    <property type="protein sequence ID" value="BXY_1206800.1"/>
    <property type="gene ID" value="BXY_1206800"/>
</dbReference>
<evidence type="ECO:0000256" key="4">
    <source>
        <dbReference type="ARBA" id="ARBA00023242"/>
    </source>
</evidence>
<sequence length="181" mass="19917">MGATIKMCGKCRRHGVLQAYKHHLNCPFVDCGCDKCFQVDEYRLKMRKVVAQTKKRKTEGAGSKPVTPNIAEAPYKTLLDLLPPSTSRDSLNQPTTTANLLQFEAVHSLNPSPSSSVFSDYSISSELSVPKKPRMNVPLSLGDTVNIQGLDIVLINPIPIDLLYPGCSMFNFPHPALYLVA</sequence>
<dbReference type="Gene3D" id="4.10.1040.10">
    <property type="entry name" value="DM DNA-binding domain"/>
    <property type="match status" value="1"/>
</dbReference>
<keyword evidence="1 5" id="KW-0479">Metal-binding</keyword>
<reference evidence="8" key="2">
    <citation type="submission" date="2020-08" db="EMBL/GenBank/DDBJ databases">
        <authorList>
            <person name="Kikuchi T."/>
        </authorList>
    </citation>
    <scope>NUCLEOTIDE SEQUENCE</scope>
    <source>
        <strain evidence="7">Ka4C1</strain>
    </source>
</reference>
<dbReference type="GO" id="GO:0005634">
    <property type="term" value="C:nucleus"/>
    <property type="evidence" value="ECO:0007669"/>
    <property type="project" value="UniProtKB-SubCell"/>
</dbReference>
<reference evidence="11" key="1">
    <citation type="submission" date="2016-11" db="UniProtKB">
        <authorList>
            <consortium name="WormBaseParasite"/>
        </authorList>
    </citation>
    <scope>IDENTIFICATION</scope>
</reference>
<evidence type="ECO:0000256" key="3">
    <source>
        <dbReference type="ARBA" id="ARBA00023125"/>
    </source>
</evidence>
<dbReference type="EMBL" id="CAJFDI010000004">
    <property type="protein sequence ID" value="CAD5228601.1"/>
    <property type="molecule type" value="Genomic_DNA"/>
</dbReference>